<gene>
    <name evidence="1" type="ORF">F7725_020909</name>
</gene>
<sequence>MGWSLQGGRGVSFSSVALSMGQPQDLKNADRFIPTVWEKFMNFSPQAFSPGSIWSEKLSS</sequence>
<protein>
    <submittedName>
        <fullName evidence="1">Uncharacterized protein</fullName>
    </submittedName>
</protein>
<evidence type="ECO:0000313" key="1">
    <source>
        <dbReference type="EMBL" id="KAF3847881.1"/>
    </source>
</evidence>
<name>A0A7J5YFT9_DISMA</name>
<evidence type="ECO:0000313" key="2">
    <source>
        <dbReference type="Proteomes" id="UP000518266"/>
    </source>
</evidence>
<dbReference type="AlphaFoldDB" id="A0A7J5YFT9"/>
<comment type="caution">
    <text evidence="1">The sequence shown here is derived from an EMBL/GenBank/DDBJ whole genome shotgun (WGS) entry which is preliminary data.</text>
</comment>
<reference evidence="1 2" key="1">
    <citation type="submission" date="2020-03" db="EMBL/GenBank/DDBJ databases">
        <title>Dissostichus mawsoni Genome sequencing and assembly.</title>
        <authorList>
            <person name="Park H."/>
        </authorList>
    </citation>
    <scope>NUCLEOTIDE SEQUENCE [LARGE SCALE GENOMIC DNA]</scope>
    <source>
        <strain evidence="1">DM0001</strain>
        <tissue evidence="1">Muscle</tissue>
    </source>
</reference>
<dbReference type="Proteomes" id="UP000518266">
    <property type="component" value="Unassembled WGS sequence"/>
</dbReference>
<keyword evidence="2" id="KW-1185">Reference proteome</keyword>
<proteinExistence type="predicted"/>
<accession>A0A7J5YFT9</accession>
<organism evidence="1 2">
    <name type="scientific">Dissostichus mawsoni</name>
    <name type="common">Antarctic cod</name>
    <dbReference type="NCBI Taxonomy" id="36200"/>
    <lineage>
        <taxon>Eukaryota</taxon>
        <taxon>Metazoa</taxon>
        <taxon>Chordata</taxon>
        <taxon>Craniata</taxon>
        <taxon>Vertebrata</taxon>
        <taxon>Euteleostomi</taxon>
        <taxon>Actinopterygii</taxon>
        <taxon>Neopterygii</taxon>
        <taxon>Teleostei</taxon>
        <taxon>Neoteleostei</taxon>
        <taxon>Acanthomorphata</taxon>
        <taxon>Eupercaria</taxon>
        <taxon>Perciformes</taxon>
        <taxon>Notothenioidei</taxon>
        <taxon>Nototheniidae</taxon>
        <taxon>Dissostichus</taxon>
    </lineage>
</organism>
<dbReference type="EMBL" id="JAAKFY010000013">
    <property type="protein sequence ID" value="KAF3847881.1"/>
    <property type="molecule type" value="Genomic_DNA"/>
</dbReference>